<evidence type="ECO:0000313" key="4">
    <source>
        <dbReference type="EMBL" id="KAF2085628.1"/>
    </source>
</evidence>
<evidence type="ECO:0000256" key="2">
    <source>
        <dbReference type="SAM" id="MobiDB-lite"/>
    </source>
</evidence>
<gene>
    <name evidence="4" type="ORF">K490DRAFT_11318</name>
</gene>
<feature type="non-terminal residue" evidence="4">
    <location>
        <position position="520"/>
    </location>
</feature>
<dbReference type="OrthoDB" id="5977743at2759"/>
<keyword evidence="3" id="KW-1133">Transmembrane helix</keyword>
<evidence type="ECO:0000313" key="5">
    <source>
        <dbReference type="Proteomes" id="UP000799776"/>
    </source>
</evidence>
<feature type="non-terminal residue" evidence="4">
    <location>
        <position position="1"/>
    </location>
</feature>
<evidence type="ECO:0008006" key="6">
    <source>
        <dbReference type="Google" id="ProtNLM"/>
    </source>
</evidence>
<dbReference type="PANTHER" id="PTHR13315">
    <property type="entry name" value="METALLO PHOSPHOESTERASE RELATED"/>
    <property type="match status" value="1"/>
</dbReference>
<dbReference type="EMBL" id="ML978729">
    <property type="protein sequence ID" value="KAF2085628.1"/>
    <property type="molecule type" value="Genomic_DNA"/>
</dbReference>
<evidence type="ECO:0000256" key="1">
    <source>
        <dbReference type="ARBA" id="ARBA00023136"/>
    </source>
</evidence>
<organism evidence="4 5">
    <name type="scientific">Saccharata proteae CBS 121410</name>
    <dbReference type="NCBI Taxonomy" id="1314787"/>
    <lineage>
        <taxon>Eukaryota</taxon>
        <taxon>Fungi</taxon>
        <taxon>Dikarya</taxon>
        <taxon>Ascomycota</taxon>
        <taxon>Pezizomycotina</taxon>
        <taxon>Dothideomycetes</taxon>
        <taxon>Dothideomycetes incertae sedis</taxon>
        <taxon>Botryosphaeriales</taxon>
        <taxon>Saccharataceae</taxon>
        <taxon>Saccharata</taxon>
    </lineage>
</organism>
<comment type="caution">
    <text evidence="4">The sequence shown here is derived from an EMBL/GenBank/DDBJ whole genome shotgun (WGS) entry which is preliminary data.</text>
</comment>
<dbReference type="SUPFAM" id="SSF56300">
    <property type="entry name" value="Metallo-dependent phosphatases"/>
    <property type="match status" value="1"/>
</dbReference>
<dbReference type="GO" id="GO:0005783">
    <property type="term" value="C:endoplasmic reticulum"/>
    <property type="evidence" value="ECO:0007669"/>
    <property type="project" value="TreeGrafter"/>
</dbReference>
<dbReference type="InterPro" id="IPR033308">
    <property type="entry name" value="PGAP5/Cdc1/Ted1"/>
</dbReference>
<reference evidence="4" key="1">
    <citation type="journal article" date="2020" name="Stud. Mycol.">
        <title>101 Dothideomycetes genomes: a test case for predicting lifestyles and emergence of pathogens.</title>
        <authorList>
            <person name="Haridas S."/>
            <person name="Albert R."/>
            <person name="Binder M."/>
            <person name="Bloem J."/>
            <person name="Labutti K."/>
            <person name="Salamov A."/>
            <person name="Andreopoulos B."/>
            <person name="Baker S."/>
            <person name="Barry K."/>
            <person name="Bills G."/>
            <person name="Bluhm B."/>
            <person name="Cannon C."/>
            <person name="Castanera R."/>
            <person name="Culley D."/>
            <person name="Daum C."/>
            <person name="Ezra D."/>
            <person name="Gonzalez J."/>
            <person name="Henrissat B."/>
            <person name="Kuo A."/>
            <person name="Liang C."/>
            <person name="Lipzen A."/>
            <person name="Lutzoni F."/>
            <person name="Magnuson J."/>
            <person name="Mondo S."/>
            <person name="Nolan M."/>
            <person name="Ohm R."/>
            <person name="Pangilinan J."/>
            <person name="Park H.-J."/>
            <person name="Ramirez L."/>
            <person name="Alfaro M."/>
            <person name="Sun H."/>
            <person name="Tritt A."/>
            <person name="Yoshinaga Y."/>
            <person name="Zwiers L.-H."/>
            <person name="Turgeon B."/>
            <person name="Goodwin S."/>
            <person name="Spatafora J."/>
            <person name="Crous P."/>
            <person name="Grigoriev I."/>
        </authorList>
    </citation>
    <scope>NUCLEOTIDE SEQUENCE</scope>
    <source>
        <strain evidence="4">CBS 121410</strain>
    </source>
</reference>
<proteinExistence type="predicted"/>
<dbReference type="GO" id="GO:0006506">
    <property type="term" value="P:GPI anchor biosynthetic process"/>
    <property type="evidence" value="ECO:0007669"/>
    <property type="project" value="InterPro"/>
</dbReference>
<dbReference type="Proteomes" id="UP000799776">
    <property type="component" value="Unassembled WGS sequence"/>
</dbReference>
<sequence>LNSTMTSYDDWGNPTGKPARKPQDFVGTAAESAKLFLAKTGVYMPSGSPGHRWNFRRVFSVPNVLTAIWVFYLYWGERSVFRHSINECQWDSWESWPEDATPHRLAFVADPQLVDPHTYPGRPWPLSTLTTDYTDQYLRRTYSSLQTSLHPDTVMFLGDLFDGGREWTADGSKSPEEQWRAYGDNFWLREYDRFGKIFFAHWGDGGMLPRVGQLGRKIIAGLPGNHDLGFAAGVRMNVRKRFQAYFGDGSRIDVIGNHTIVSVDTVSLSALGHTAGDEQIWKPVQEFLDGAQAEKKRVVARELRNQRGLPPNPKYQHGVIDTGDLAKAALPAMETSEAEFPTILLTHVPLYRGEGTPCGPLREHWPPSTPPKGQTEPVNPDERNAIAVRGGYQYQNVLTQDVSKDITEKIGNIAYAFSGDDHDYCEVVHRGYPSAGGGIREITVKSMSWAMGVRKPGFVMLSMWNPVNEHGETVVSKLDAGKPTIQSHLCLLPDQLGIFIRYGILLGLSLLTLLIRAAVL</sequence>
<dbReference type="GO" id="GO:0016020">
    <property type="term" value="C:membrane"/>
    <property type="evidence" value="ECO:0007669"/>
    <property type="project" value="GOC"/>
</dbReference>
<accession>A0A9P4HTG4</accession>
<keyword evidence="3" id="KW-0812">Transmembrane</keyword>
<protein>
    <recommendedName>
        <fullName evidence="6">Calcineurin-like phosphoesterase domain-containing protein</fullName>
    </recommendedName>
</protein>
<dbReference type="PANTHER" id="PTHR13315:SF4">
    <property type="entry name" value="METALLOPHOSPHOESTERASE, ISOFORM E"/>
    <property type="match status" value="1"/>
</dbReference>
<feature type="region of interest" description="Disordered" evidence="2">
    <location>
        <begin position="1"/>
        <end position="23"/>
    </location>
</feature>
<dbReference type="InterPro" id="IPR029052">
    <property type="entry name" value="Metallo-depent_PP-like"/>
</dbReference>
<keyword evidence="5" id="KW-1185">Reference proteome</keyword>
<name>A0A9P4HTG4_9PEZI</name>
<keyword evidence="1 3" id="KW-0472">Membrane</keyword>
<dbReference type="AlphaFoldDB" id="A0A9P4HTG4"/>
<evidence type="ECO:0000256" key="3">
    <source>
        <dbReference type="SAM" id="Phobius"/>
    </source>
</evidence>
<feature type="transmembrane region" description="Helical" evidence="3">
    <location>
        <begin position="499"/>
        <end position="519"/>
    </location>
</feature>